<reference evidence="2" key="1">
    <citation type="journal article" date="2015" name="Proc. Natl. Acad. Sci. U.S.A.">
        <title>Genome sequence of the Asian Tiger mosquito, Aedes albopictus, reveals insights into its biology, genetics, and evolution.</title>
        <authorList>
            <person name="Chen X.G."/>
            <person name="Jiang X."/>
            <person name="Gu J."/>
            <person name="Xu M."/>
            <person name="Wu Y."/>
            <person name="Deng Y."/>
            <person name="Zhang C."/>
            <person name="Bonizzoni M."/>
            <person name="Dermauw W."/>
            <person name="Vontas J."/>
            <person name="Armbruster P."/>
            <person name="Huang X."/>
            <person name="Yang Y."/>
            <person name="Zhang H."/>
            <person name="He W."/>
            <person name="Peng H."/>
            <person name="Liu Y."/>
            <person name="Wu K."/>
            <person name="Chen J."/>
            <person name="Lirakis M."/>
            <person name="Topalis P."/>
            <person name="Van Leeuwen T."/>
            <person name="Hall A.B."/>
            <person name="Jiang X."/>
            <person name="Thorpe C."/>
            <person name="Mueller R.L."/>
            <person name="Sun C."/>
            <person name="Waterhouse R.M."/>
            <person name="Yan G."/>
            <person name="Tu Z.J."/>
            <person name="Fang X."/>
            <person name="James A.A."/>
        </authorList>
    </citation>
    <scope>NUCLEOTIDE SEQUENCE [LARGE SCALE GENOMIC DNA]</scope>
    <source>
        <strain evidence="2">Foshan</strain>
    </source>
</reference>
<name>A0ABM1Y2U2_AEDAL</name>
<protein>
    <submittedName>
        <fullName evidence="1">Uncharacterized protein</fullName>
    </submittedName>
</protein>
<dbReference type="RefSeq" id="XP_062705351.1">
    <property type="nucleotide sequence ID" value="XM_062849367.1"/>
</dbReference>
<sequence>MSSSGSQLSISGTGSQSAVSSNLLIPEHERSLAQRMLLYVYDRSAIVAARQLAFWEQFRQAAPDVEMSAPDLRAMFYGEVLYEPEHFDDLEYAVSQYINPRFNQIQLEALEFGDMAEEEDYVLNVPRDAAPFPNDGGVMNFEQLVNYISSPIEVARNVQLPPLNVQLVAAPATATVLHSLDANLKQRFCQLLSELVYTSDETVEKPILKVEDICERVLALTAKGICLQDLLEPGMDCYKLLNGGASTATPDKPISTATGQDQVVPVVAGTISSSALKRWKSFDDSGLGKSPPKYRRLNAPLATASLLARRHHGRVRRTLSAPLNNFM</sequence>
<dbReference type="GeneID" id="134287488"/>
<reference evidence="1" key="2">
    <citation type="submission" date="2025-05" db="UniProtKB">
        <authorList>
            <consortium name="EnsemblMetazoa"/>
        </authorList>
    </citation>
    <scope>IDENTIFICATION</scope>
    <source>
        <strain evidence="1">Foshan</strain>
    </source>
</reference>
<dbReference type="Proteomes" id="UP000069940">
    <property type="component" value="Unassembled WGS sequence"/>
</dbReference>
<keyword evidence="2" id="KW-1185">Reference proteome</keyword>
<proteinExistence type="predicted"/>
<accession>A0ABM1Y2U2</accession>
<evidence type="ECO:0000313" key="2">
    <source>
        <dbReference type="Proteomes" id="UP000069940"/>
    </source>
</evidence>
<evidence type="ECO:0000313" key="1">
    <source>
        <dbReference type="EnsemblMetazoa" id="AALFPA23_005144.P6503"/>
    </source>
</evidence>
<dbReference type="EnsemblMetazoa" id="AALFPA23_005144.R6503">
    <property type="protein sequence ID" value="AALFPA23_005144.P6503"/>
    <property type="gene ID" value="AALFPA23_005144"/>
</dbReference>
<organism evidence="1 2">
    <name type="scientific">Aedes albopictus</name>
    <name type="common">Asian tiger mosquito</name>
    <name type="synonym">Stegomyia albopicta</name>
    <dbReference type="NCBI Taxonomy" id="7160"/>
    <lineage>
        <taxon>Eukaryota</taxon>
        <taxon>Metazoa</taxon>
        <taxon>Ecdysozoa</taxon>
        <taxon>Arthropoda</taxon>
        <taxon>Hexapoda</taxon>
        <taxon>Insecta</taxon>
        <taxon>Pterygota</taxon>
        <taxon>Neoptera</taxon>
        <taxon>Endopterygota</taxon>
        <taxon>Diptera</taxon>
        <taxon>Nematocera</taxon>
        <taxon>Culicoidea</taxon>
        <taxon>Culicidae</taxon>
        <taxon>Culicinae</taxon>
        <taxon>Aedini</taxon>
        <taxon>Aedes</taxon>
        <taxon>Stegomyia</taxon>
    </lineage>
</organism>